<dbReference type="InterPro" id="IPR011042">
    <property type="entry name" value="6-blade_b-propeller_TolB-like"/>
</dbReference>
<dbReference type="EMBL" id="JAEVFJ010000039">
    <property type="protein sequence ID" value="KAH8088927.1"/>
    <property type="molecule type" value="Genomic_DNA"/>
</dbReference>
<dbReference type="PANTHER" id="PTHR47064:SF2">
    <property type="entry name" value="SMP-30_GLUCONOLACTONASE_LRE-LIKE REGION DOMAIN-CONTAINING PROTEIN-RELATED"/>
    <property type="match status" value="1"/>
</dbReference>
<proteinExistence type="predicted"/>
<sequence>MTVPQTVNRLDFTVFGANGPFRQSSIQEFFNPTNSTPPFFQVFDSRFLAILGPNPSIRSIASDPTFAFAHEAPIWLPDTDEFTFSSNDGGALGRSDINHNNQVAKISLKQAQEALKETSGVKPVNVTVTKLDLPDTVQMNNGGTGPLNGSLLLITSGRGPLPPSIVLSNPKPPFTTRVLLDNFFGRQFNSLNDIKIHPVSKKIFFTDAPYGFVNQFRPPLLLPNQVYRFDPSTGSVRVVADGFNKCNGIAFSQDGKSAFISDTGVNSGVFGIDQTAPATIYKFDVEPQTQAFINRRVFAYIDTGIPDGLQLDTKGNVYTGTGDGVQVRLSTMKVFAPDGTLLGKFFIGTTSANMAFAGKGRLVILGETSIFLAEIAASGFNLAH</sequence>
<name>A0A8K0UGF1_9AGAR</name>
<comment type="caution">
    <text evidence="2">The sequence shown here is derived from an EMBL/GenBank/DDBJ whole genome shotgun (WGS) entry which is preliminary data.</text>
</comment>
<evidence type="ECO:0000313" key="3">
    <source>
        <dbReference type="Proteomes" id="UP000813824"/>
    </source>
</evidence>
<reference evidence="2" key="1">
    <citation type="journal article" date="2021" name="New Phytol.">
        <title>Evolutionary innovations through gain and loss of genes in the ectomycorrhizal Boletales.</title>
        <authorList>
            <person name="Wu G."/>
            <person name="Miyauchi S."/>
            <person name="Morin E."/>
            <person name="Kuo A."/>
            <person name="Drula E."/>
            <person name="Varga T."/>
            <person name="Kohler A."/>
            <person name="Feng B."/>
            <person name="Cao Y."/>
            <person name="Lipzen A."/>
            <person name="Daum C."/>
            <person name="Hundley H."/>
            <person name="Pangilinan J."/>
            <person name="Johnson J."/>
            <person name="Barry K."/>
            <person name="LaButti K."/>
            <person name="Ng V."/>
            <person name="Ahrendt S."/>
            <person name="Min B."/>
            <person name="Choi I.G."/>
            <person name="Park H."/>
            <person name="Plett J.M."/>
            <person name="Magnuson J."/>
            <person name="Spatafora J.W."/>
            <person name="Nagy L.G."/>
            <person name="Henrissat B."/>
            <person name="Grigoriev I.V."/>
            <person name="Yang Z.L."/>
            <person name="Xu J."/>
            <person name="Martin F.M."/>
        </authorList>
    </citation>
    <scope>NUCLEOTIDE SEQUENCE</scope>
    <source>
        <strain evidence="2">KKN 215</strain>
    </source>
</reference>
<dbReference type="Pfam" id="PF08450">
    <property type="entry name" value="SGL"/>
    <property type="match status" value="1"/>
</dbReference>
<feature type="domain" description="SMP-30/Gluconolactonase/LRE-like region" evidence="1">
    <location>
        <begin position="72"/>
        <end position="360"/>
    </location>
</feature>
<protein>
    <submittedName>
        <fullName evidence="2">Calcium-dependent phosphotriesterase</fullName>
    </submittedName>
</protein>
<dbReference type="PANTHER" id="PTHR47064">
    <property type="entry name" value="PUTATIVE (AFU_ORTHOLOGUE AFUA_1G08990)-RELATED"/>
    <property type="match status" value="1"/>
</dbReference>
<dbReference type="SUPFAM" id="SSF63829">
    <property type="entry name" value="Calcium-dependent phosphotriesterase"/>
    <property type="match status" value="1"/>
</dbReference>
<dbReference type="Gene3D" id="2.120.10.30">
    <property type="entry name" value="TolB, C-terminal domain"/>
    <property type="match status" value="1"/>
</dbReference>
<organism evidence="2 3">
    <name type="scientific">Cristinia sonorae</name>
    <dbReference type="NCBI Taxonomy" id="1940300"/>
    <lineage>
        <taxon>Eukaryota</taxon>
        <taxon>Fungi</taxon>
        <taxon>Dikarya</taxon>
        <taxon>Basidiomycota</taxon>
        <taxon>Agaricomycotina</taxon>
        <taxon>Agaricomycetes</taxon>
        <taxon>Agaricomycetidae</taxon>
        <taxon>Agaricales</taxon>
        <taxon>Pleurotineae</taxon>
        <taxon>Stephanosporaceae</taxon>
        <taxon>Cristinia</taxon>
    </lineage>
</organism>
<evidence type="ECO:0000313" key="2">
    <source>
        <dbReference type="EMBL" id="KAH8088927.1"/>
    </source>
</evidence>
<evidence type="ECO:0000259" key="1">
    <source>
        <dbReference type="Pfam" id="PF08450"/>
    </source>
</evidence>
<gene>
    <name evidence="2" type="ORF">BXZ70DRAFT_899355</name>
</gene>
<dbReference type="InterPro" id="IPR052988">
    <property type="entry name" value="Oryzine_lactonohydrolase"/>
</dbReference>
<keyword evidence="3" id="KW-1185">Reference proteome</keyword>
<dbReference type="Proteomes" id="UP000813824">
    <property type="component" value="Unassembled WGS sequence"/>
</dbReference>
<dbReference type="InterPro" id="IPR013658">
    <property type="entry name" value="SGL"/>
</dbReference>
<dbReference type="AlphaFoldDB" id="A0A8K0UGF1"/>
<dbReference type="OrthoDB" id="423498at2759"/>
<accession>A0A8K0UGF1</accession>